<dbReference type="Proteomes" id="UP000663862">
    <property type="component" value="Unassembled WGS sequence"/>
</dbReference>
<reference evidence="1" key="1">
    <citation type="submission" date="2021-02" db="EMBL/GenBank/DDBJ databases">
        <authorList>
            <person name="Nowell W R."/>
        </authorList>
    </citation>
    <scope>NUCLEOTIDE SEQUENCE</scope>
</reference>
<name>A0A821J5T3_9BILA</name>
<dbReference type="EMBL" id="CAJOBQ010012351">
    <property type="protein sequence ID" value="CAF4713541.1"/>
    <property type="molecule type" value="Genomic_DNA"/>
</dbReference>
<feature type="non-terminal residue" evidence="1">
    <location>
        <position position="73"/>
    </location>
</feature>
<evidence type="ECO:0000313" key="2">
    <source>
        <dbReference type="Proteomes" id="UP000663862"/>
    </source>
</evidence>
<organism evidence="1 2">
    <name type="scientific">Rotaria socialis</name>
    <dbReference type="NCBI Taxonomy" id="392032"/>
    <lineage>
        <taxon>Eukaryota</taxon>
        <taxon>Metazoa</taxon>
        <taxon>Spiralia</taxon>
        <taxon>Gnathifera</taxon>
        <taxon>Rotifera</taxon>
        <taxon>Eurotatoria</taxon>
        <taxon>Bdelloidea</taxon>
        <taxon>Philodinida</taxon>
        <taxon>Philodinidae</taxon>
        <taxon>Rotaria</taxon>
    </lineage>
</organism>
<protein>
    <submittedName>
        <fullName evidence="1">Uncharacterized protein</fullName>
    </submittedName>
</protein>
<evidence type="ECO:0000313" key="1">
    <source>
        <dbReference type="EMBL" id="CAF4713541.1"/>
    </source>
</evidence>
<comment type="caution">
    <text evidence="1">The sequence shown here is derived from an EMBL/GenBank/DDBJ whole genome shotgun (WGS) entry which is preliminary data.</text>
</comment>
<gene>
    <name evidence="1" type="ORF">TSG867_LOCUS33818</name>
</gene>
<dbReference type="AlphaFoldDB" id="A0A821J5T3"/>
<sequence length="73" mass="8592">MQTFQDDIQTFTKNNTFRSENLTKIFEKLDELIQRLDSLSSAKECDLPSKMPKYELRFDLLSKSRTNNTERAA</sequence>
<accession>A0A821J5T3</accession>
<proteinExistence type="predicted"/>